<organism evidence="1">
    <name type="scientific">marine sediment metagenome</name>
    <dbReference type="NCBI Taxonomy" id="412755"/>
    <lineage>
        <taxon>unclassified sequences</taxon>
        <taxon>metagenomes</taxon>
        <taxon>ecological metagenomes</taxon>
    </lineage>
</organism>
<comment type="caution">
    <text evidence="1">The sequence shown here is derived from an EMBL/GenBank/DDBJ whole genome shotgun (WGS) entry which is preliminary data.</text>
</comment>
<sequence length="121" mass="13781">MKFPKLTYFERASGITRIKRAEFIIACLPQGHEGRANWLQNYGTGDHAIGLREGYNGKVPFGLGIVWDEETESAQPRPKPSKVREINKEIFHLERSIGFYEKLIYTLKKLRAIEDNGKSGG</sequence>
<reference evidence="1" key="1">
    <citation type="journal article" date="2015" name="Nature">
        <title>Complex archaea that bridge the gap between prokaryotes and eukaryotes.</title>
        <authorList>
            <person name="Spang A."/>
            <person name="Saw J.H."/>
            <person name="Jorgensen S.L."/>
            <person name="Zaremba-Niedzwiedzka K."/>
            <person name="Martijn J."/>
            <person name="Lind A.E."/>
            <person name="van Eijk R."/>
            <person name="Schleper C."/>
            <person name="Guy L."/>
            <person name="Ettema T.J."/>
        </authorList>
    </citation>
    <scope>NUCLEOTIDE SEQUENCE</scope>
</reference>
<evidence type="ECO:0000313" key="1">
    <source>
        <dbReference type="EMBL" id="KKM94593.1"/>
    </source>
</evidence>
<gene>
    <name evidence="1" type="ORF">LCGC14_1196710</name>
</gene>
<dbReference type="AlphaFoldDB" id="A0A0F9LMJ6"/>
<accession>A0A0F9LMJ6</accession>
<name>A0A0F9LMJ6_9ZZZZ</name>
<protein>
    <submittedName>
        <fullName evidence="1">Uncharacterized protein</fullName>
    </submittedName>
</protein>
<dbReference type="EMBL" id="LAZR01006117">
    <property type="protein sequence ID" value="KKM94593.1"/>
    <property type="molecule type" value="Genomic_DNA"/>
</dbReference>
<proteinExistence type="predicted"/>